<feature type="transmembrane region" description="Helical" evidence="1">
    <location>
        <begin position="103"/>
        <end position="128"/>
    </location>
</feature>
<evidence type="ECO:0000313" key="3">
    <source>
        <dbReference type="Proteomes" id="UP001262835"/>
    </source>
</evidence>
<feature type="transmembrane region" description="Helical" evidence="1">
    <location>
        <begin position="307"/>
        <end position="324"/>
    </location>
</feature>
<keyword evidence="1" id="KW-0812">Transmembrane</keyword>
<feature type="transmembrane region" description="Helical" evidence="1">
    <location>
        <begin position="207"/>
        <end position="230"/>
    </location>
</feature>
<comment type="caution">
    <text evidence="2">The sequence shown here is derived from an EMBL/GenBank/DDBJ whole genome shotgun (WGS) entry which is preliminary data.</text>
</comment>
<protein>
    <recommendedName>
        <fullName evidence="4">ABC-2 type transport system permease protein</fullName>
    </recommendedName>
</protein>
<organism evidence="2 3">
    <name type="scientific">Microbacterium aquilitoris</name>
    <dbReference type="NCBI Taxonomy" id="3067307"/>
    <lineage>
        <taxon>Bacteria</taxon>
        <taxon>Bacillati</taxon>
        <taxon>Actinomycetota</taxon>
        <taxon>Actinomycetes</taxon>
        <taxon>Micrococcales</taxon>
        <taxon>Microbacteriaceae</taxon>
        <taxon>Microbacterium</taxon>
    </lineage>
</organism>
<dbReference type="EMBL" id="JAUZVT010000001">
    <property type="protein sequence ID" value="MDT3330360.1"/>
    <property type="molecule type" value="Genomic_DNA"/>
</dbReference>
<gene>
    <name evidence="2" type="ORF">Q9S78_06735</name>
</gene>
<keyword evidence="1" id="KW-1133">Transmembrane helix</keyword>
<feature type="transmembrane region" description="Helical" evidence="1">
    <location>
        <begin position="275"/>
        <end position="295"/>
    </location>
</feature>
<evidence type="ECO:0008006" key="4">
    <source>
        <dbReference type="Google" id="ProtNLM"/>
    </source>
</evidence>
<feature type="transmembrane region" description="Helical" evidence="1">
    <location>
        <begin position="134"/>
        <end position="153"/>
    </location>
</feature>
<dbReference type="RefSeq" id="WP_311859521.1">
    <property type="nucleotide sequence ID" value="NZ_JAUZVT010000001.1"/>
</dbReference>
<reference evidence="2 3" key="1">
    <citation type="submission" date="2023-08" db="EMBL/GenBank/DDBJ databases">
        <title>Microbacterium aquilitoris sp. nov. and Microbacterium gwkjibeachense sp. nov., isolated from beach.</title>
        <authorList>
            <person name="Lee S.D."/>
            <person name="Yang H."/>
            <person name="Kim I."/>
        </authorList>
    </citation>
    <scope>NUCLEOTIDE SEQUENCE [LARGE SCALE GENOMIC DNA]</scope>
    <source>
        <strain evidence="2 3">KSW-18</strain>
    </source>
</reference>
<evidence type="ECO:0000256" key="1">
    <source>
        <dbReference type="SAM" id="Phobius"/>
    </source>
</evidence>
<feature type="transmembrane region" description="Helical" evidence="1">
    <location>
        <begin position="376"/>
        <end position="399"/>
    </location>
</feature>
<feature type="transmembrane region" description="Helical" evidence="1">
    <location>
        <begin position="173"/>
        <end position="195"/>
    </location>
</feature>
<feature type="transmembrane region" description="Helical" evidence="1">
    <location>
        <begin position="405"/>
        <end position="431"/>
    </location>
</feature>
<sequence>MVATVLKLRYRALFNTLARRPWQLVGFIFGALWGLGILASVTAGIISLSIFGSLDAAAGVSILGGSALILGWVVAPIVATGMDTSIDARRLAPFPFTRRQTMLALAGTGITGIPGVVTTLVALISVILWLRWPLAALAGIPAALIGVAICVVASRLVGELSGGMGGNRRGRELIGTIVLVVIMLSGPLITGILALLDGGTGSLGDRFGAAAAVLPWTPLGAAWGVAPALAAGEGVLALARVAIALATLAVLGWAWSRAVDRSTSAPPRQSSRQVAAGKLGLFGVMPTGGVGATWARSLNAWLRDPRYLRQLLVVPIFPILFAFIGGVDGFGFAASPVLVAFMLAIGGYADISYDGTAYATVLATGIRGRDDRLGRLLGAASLGIPLVVIVSIVSCVLSGDAGRLALVLGASLGVLLVGYGVSAVTSAMIIAPVAAPGDSPFKSVPGQTFVSGLLVFVVWAVIGVLSLPVLVIAVTGMVQGPAGWGLATLAVGLIVGCGAAVLGVFLGGRTFDRSGPELFDRIRSLPTT</sequence>
<feature type="transmembrane region" description="Helical" evidence="1">
    <location>
        <begin position="57"/>
        <end position="82"/>
    </location>
</feature>
<evidence type="ECO:0000313" key="2">
    <source>
        <dbReference type="EMBL" id="MDT3330360.1"/>
    </source>
</evidence>
<keyword evidence="3" id="KW-1185">Reference proteome</keyword>
<name>A0ABU3GIZ4_9MICO</name>
<dbReference type="Proteomes" id="UP001262835">
    <property type="component" value="Unassembled WGS sequence"/>
</dbReference>
<feature type="transmembrane region" description="Helical" evidence="1">
    <location>
        <begin position="21"/>
        <end position="51"/>
    </location>
</feature>
<feature type="transmembrane region" description="Helical" evidence="1">
    <location>
        <begin position="452"/>
        <end position="478"/>
    </location>
</feature>
<keyword evidence="1" id="KW-0472">Membrane</keyword>
<proteinExistence type="predicted"/>
<feature type="transmembrane region" description="Helical" evidence="1">
    <location>
        <begin position="484"/>
        <end position="506"/>
    </location>
</feature>
<accession>A0ABU3GIZ4</accession>
<feature type="transmembrane region" description="Helical" evidence="1">
    <location>
        <begin position="237"/>
        <end position="255"/>
    </location>
</feature>